<gene>
    <name evidence="8" type="ORF">A7K91_14025</name>
</gene>
<dbReference type="PANTHER" id="PTHR31297:SF17">
    <property type="entry name" value="ENDOGLUCANASE"/>
    <property type="match status" value="1"/>
</dbReference>
<protein>
    <recommendedName>
        <fullName evidence="7">Glycoside hydrolase family 5 domain-containing protein</fullName>
    </recommendedName>
</protein>
<dbReference type="AlphaFoldDB" id="A0A1A5YJM4"/>
<reference evidence="8 9" key="1">
    <citation type="submission" date="2016-05" db="EMBL/GenBank/DDBJ databases">
        <title>Paenibacillus oryzae. sp. nov., isolated from the rice root.</title>
        <authorList>
            <person name="Zhang J."/>
            <person name="Zhang X."/>
        </authorList>
    </citation>
    <scope>NUCLEOTIDE SEQUENCE [LARGE SCALE GENOMIC DNA]</scope>
    <source>
        <strain evidence="8 9">1DrF-4</strain>
    </source>
</reference>
<dbReference type="Proteomes" id="UP000092024">
    <property type="component" value="Unassembled WGS sequence"/>
</dbReference>
<evidence type="ECO:0000256" key="1">
    <source>
        <dbReference type="ARBA" id="ARBA00022729"/>
    </source>
</evidence>
<keyword evidence="5" id="KW-0624">Polysaccharide degradation</keyword>
<dbReference type="InterPro" id="IPR017853">
    <property type="entry name" value="GH"/>
</dbReference>
<feature type="domain" description="Glycoside hydrolase family 5" evidence="7">
    <location>
        <begin position="34"/>
        <end position="322"/>
    </location>
</feature>
<dbReference type="PROSITE" id="PS00659">
    <property type="entry name" value="GLYCOSYL_HYDROL_F5"/>
    <property type="match status" value="1"/>
</dbReference>
<evidence type="ECO:0000256" key="3">
    <source>
        <dbReference type="ARBA" id="ARBA00023001"/>
    </source>
</evidence>
<evidence type="ECO:0000313" key="9">
    <source>
        <dbReference type="Proteomes" id="UP000092024"/>
    </source>
</evidence>
<dbReference type="GO" id="GO:0009986">
    <property type="term" value="C:cell surface"/>
    <property type="evidence" value="ECO:0007669"/>
    <property type="project" value="TreeGrafter"/>
</dbReference>
<keyword evidence="5" id="KW-0119">Carbohydrate metabolism</keyword>
<evidence type="ECO:0000313" key="8">
    <source>
        <dbReference type="EMBL" id="OBR65763.1"/>
    </source>
</evidence>
<evidence type="ECO:0000256" key="5">
    <source>
        <dbReference type="ARBA" id="ARBA00023326"/>
    </source>
</evidence>
<keyword evidence="4 6" id="KW-0326">Glycosidase</keyword>
<dbReference type="STRING" id="1844972.A7K91_14025"/>
<keyword evidence="1" id="KW-0732">Signal</keyword>
<dbReference type="Gene3D" id="3.20.20.80">
    <property type="entry name" value="Glycosidases"/>
    <property type="match status" value="1"/>
</dbReference>
<sequence>MNPDIYEKAKALGRGINLGNALDAPYEGAWDMVLEETYFKLIKDKGFDSVRLPVRFSNKTTEAAPYTIDEAFLKRVDWAVDEALKQELAVIIDLHHFEEMITEPEAQKERFLSIWDQLSKRYSDRPESVYYEVLNEPNGALTAELWNEYVKEVITVIRGNDPHRTLIIGGAEWNGIGGLLELELPEHDRNIIATIHYYGPILFTHQGAEWMTEEYSTTGLTWPGPPANPVEPVQAAKNVGWVASFFREYNSKTGASNPASREALVHDLERAARWGQANDRPIFLGEFGAYSTADMASRIQWTETVRSEAERLGMTWAYWEFGASFGLYDRSAKAWREDLTKALLPS</sequence>
<name>A0A1A5YJM4_9BACL</name>
<dbReference type="GO" id="GO:0030245">
    <property type="term" value="P:cellulose catabolic process"/>
    <property type="evidence" value="ECO:0007669"/>
    <property type="project" value="UniProtKB-KW"/>
</dbReference>
<comment type="caution">
    <text evidence="8">The sequence shown here is derived from an EMBL/GenBank/DDBJ whole genome shotgun (WGS) entry which is preliminary data.</text>
</comment>
<evidence type="ECO:0000259" key="7">
    <source>
        <dbReference type="Pfam" id="PF00150"/>
    </source>
</evidence>
<organism evidence="8 9">
    <name type="scientific">Paenibacillus oryzae</name>
    <dbReference type="NCBI Taxonomy" id="1844972"/>
    <lineage>
        <taxon>Bacteria</taxon>
        <taxon>Bacillati</taxon>
        <taxon>Bacillota</taxon>
        <taxon>Bacilli</taxon>
        <taxon>Bacillales</taxon>
        <taxon>Paenibacillaceae</taxon>
        <taxon>Paenibacillus</taxon>
    </lineage>
</organism>
<keyword evidence="2 6" id="KW-0378">Hydrolase</keyword>
<keyword evidence="9" id="KW-1185">Reference proteome</keyword>
<dbReference type="InterPro" id="IPR001547">
    <property type="entry name" value="Glyco_hydro_5"/>
</dbReference>
<evidence type="ECO:0000256" key="2">
    <source>
        <dbReference type="ARBA" id="ARBA00022801"/>
    </source>
</evidence>
<dbReference type="PANTHER" id="PTHR31297">
    <property type="entry name" value="GLUCAN ENDO-1,6-BETA-GLUCOSIDASE B"/>
    <property type="match status" value="1"/>
</dbReference>
<dbReference type="GO" id="GO:0005576">
    <property type="term" value="C:extracellular region"/>
    <property type="evidence" value="ECO:0007669"/>
    <property type="project" value="TreeGrafter"/>
</dbReference>
<evidence type="ECO:0000256" key="4">
    <source>
        <dbReference type="ARBA" id="ARBA00023295"/>
    </source>
</evidence>
<dbReference type="EMBL" id="LYPA01000054">
    <property type="protein sequence ID" value="OBR65763.1"/>
    <property type="molecule type" value="Genomic_DNA"/>
</dbReference>
<dbReference type="InterPro" id="IPR018087">
    <property type="entry name" value="Glyco_hydro_5_CS"/>
</dbReference>
<accession>A0A1A5YJM4</accession>
<comment type="similarity">
    <text evidence="6">Belongs to the glycosyl hydrolase 5 (cellulase A) family.</text>
</comment>
<keyword evidence="3" id="KW-0136">Cellulose degradation</keyword>
<evidence type="ECO:0000256" key="6">
    <source>
        <dbReference type="RuleBase" id="RU361153"/>
    </source>
</evidence>
<dbReference type="SUPFAM" id="SSF51445">
    <property type="entry name" value="(Trans)glycosidases"/>
    <property type="match status" value="1"/>
</dbReference>
<dbReference type="GO" id="GO:0008422">
    <property type="term" value="F:beta-glucosidase activity"/>
    <property type="evidence" value="ECO:0007669"/>
    <property type="project" value="TreeGrafter"/>
</dbReference>
<dbReference type="InterPro" id="IPR050386">
    <property type="entry name" value="Glycosyl_hydrolase_5"/>
</dbReference>
<proteinExistence type="inferred from homology"/>
<dbReference type="Pfam" id="PF00150">
    <property type="entry name" value="Cellulase"/>
    <property type="match status" value="1"/>
</dbReference>